<organism evidence="2 3">
    <name type="scientific">Streptomyces albipurpureus</name>
    <dbReference type="NCBI Taxonomy" id="2897419"/>
    <lineage>
        <taxon>Bacteria</taxon>
        <taxon>Bacillati</taxon>
        <taxon>Actinomycetota</taxon>
        <taxon>Actinomycetes</taxon>
        <taxon>Kitasatosporales</taxon>
        <taxon>Streptomycetaceae</taxon>
        <taxon>Streptomyces</taxon>
    </lineage>
</organism>
<accession>A0ABT0UTJ7</accession>
<feature type="domain" description="Thiolase C-terminal" evidence="1">
    <location>
        <begin position="265"/>
        <end position="375"/>
    </location>
</feature>
<proteinExistence type="predicted"/>
<comment type="caution">
    <text evidence="2">The sequence shown here is derived from an EMBL/GenBank/DDBJ whole genome shotgun (WGS) entry which is preliminary data.</text>
</comment>
<dbReference type="PANTHER" id="PTHR42870">
    <property type="entry name" value="ACETYL-COA C-ACETYLTRANSFERASE"/>
    <property type="match status" value="1"/>
</dbReference>
<reference evidence="2" key="1">
    <citation type="submission" date="2022-06" db="EMBL/GenBank/DDBJ databases">
        <title>Genome public.</title>
        <authorList>
            <person name="Sun Q."/>
        </authorList>
    </citation>
    <scope>NUCLEOTIDE SEQUENCE</scope>
    <source>
        <strain evidence="2">CWNU-1</strain>
    </source>
</reference>
<dbReference type="RefSeq" id="WP_250922208.1">
    <property type="nucleotide sequence ID" value="NZ_JAMQAW010000034.1"/>
</dbReference>
<evidence type="ECO:0000313" key="2">
    <source>
        <dbReference type="EMBL" id="MCM2391878.1"/>
    </source>
</evidence>
<dbReference type="InterPro" id="IPR055140">
    <property type="entry name" value="Thiolase_C_2"/>
</dbReference>
<name>A0ABT0UTJ7_9ACTN</name>
<dbReference type="Gene3D" id="3.40.47.10">
    <property type="match status" value="1"/>
</dbReference>
<dbReference type="InterPro" id="IPR016039">
    <property type="entry name" value="Thiolase-like"/>
</dbReference>
<gene>
    <name evidence="2" type="ORF">NBG84_26935</name>
</gene>
<evidence type="ECO:0000259" key="1">
    <source>
        <dbReference type="Pfam" id="PF22691"/>
    </source>
</evidence>
<dbReference type="SUPFAM" id="SSF53901">
    <property type="entry name" value="Thiolase-like"/>
    <property type="match status" value="2"/>
</dbReference>
<dbReference type="Pfam" id="PF22691">
    <property type="entry name" value="Thiolase_C_1"/>
    <property type="match status" value="1"/>
</dbReference>
<sequence>MPDPQRLAALRDEIAIVGVGESDYSQDYALARRGERYSDAYGYAATAFRRALDDCGLTRDDIDGLIAGPATASERLGEVLGMDVRWADQADAVQAVLKAAIAIHAGVAECVALVYGNDQRTAGTAYGGRDAMGGERHLAYTYYAPWGLTSQGALYALLANRYQAVTGLTERELGQVAVAQRAFARLNPNAVMRGPLHIDDYLSAPYICEPLRLYDYCLVNDGGVALIVTTAERAARLGRPAVLLSGIGRADHNRDATSLRPRLVDFYRPAQRTAAEQVYTMAGAGPSDVDVLQIYDSFSVHVPLALEGFGFCPQGGAGELLADGALGPGGRLPVNTAGGHLSGSYMQGWGHQAECVRQLRGEAGERQIPHARTAQYVSDVAGKVTSLIYRRADA</sequence>
<dbReference type="EMBL" id="JAMQAW010000034">
    <property type="protein sequence ID" value="MCM2391878.1"/>
    <property type="molecule type" value="Genomic_DNA"/>
</dbReference>
<dbReference type="PANTHER" id="PTHR42870:SF1">
    <property type="entry name" value="NON-SPECIFIC LIPID-TRANSFER PROTEIN-LIKE 2"/>
    <property type="match status" value="1"/>
</dbReference>
<dbReference type="Proteomes" id="UP001431429">
    <property type="component" value="Unassembled WGS sequence"/>
</dbReference>
<keyword evidence="3" id="KW-1185">Reference proteome</keyword>
<dbReference type="CDD" id="cd00829">
    <property type="entry name" value="SCP-x_thiolase"/>
    <property type="match status" value="1"/>
</dbReference>
<protein>
    <submittedName>
        <fullName evidence="2">Thiolase family protein</fullName>
    </submittedName>
</protein>
<evidence type="ECO:0000313" key="3">
    <source>
        <dbReference type="Proteomes" id="UP001431429"/>
    </source>
</evidence>